<dbReference type="CDD" id="cd18888">
    <property type="entry name" value="NUDIX_ADPRase_Nudt5"/>
    <property type="match status" value="1"/>
</dbReference>
<dbReference type="PROSITE" id="PS51462">
    <property type="entry name" value="NUDIX"/>
    <property type="match status" value="1"/>
</dbReference>
<dbReference type="PANTHER" id="PTHR11839:SF1">
    <property type="entry name" value="ADP-SUGAR PYROPHOSPHATASE"/>
    <property type="match status" value="1"/>
</dbReference>
<dbReference type="EMBL" id="CP126208">
    <property type="protein sequence ID" value="WIA08224.1"/>
    <property type="molecule type" value="Genomic_DNA"/>
</dbReference>
<sequence length="215" mass="23362">MSFPVSAVAAPQVLGCEDHSPTTAKWLKLLVLKCKDESGREYNWEYVERVTKYRETDGVAVFARVVAKDQPDRLLVIAQWRAPLDTFVLELPAGIIEKGETIEQVAVRELQEETGYTGVLERVTPEAPNDQGLTNSCLNFGFATVDAAAPENANPQPSPELGETLQVLLLPIKGLAGTLLQLKAQHSWAIDSRLLAFALGLDYAASISSNPASSN</sequence>
<organism evidence="4 5">
    <name type="scientific">Tetradesmus obliquus</name>
    <name type="common">Green alga</name>
    <name type="synonym">Acutodesmus obliquus</name>
    <dbReference type="NCBI Taxonomy" id="3088"/>
    <lineage>
        <taxon>Eukaryota</taxon>
        <taxon>Viridiplantae</taxon>
        <taxon>Chlorophyta</taxon>
        <taxon>core chlorophytes</taxon>
        <taxon>Chlorophyceae</taxon>
        <taxon>CS clade</taxon>
        <taxon>Sphaeropleales</taxon>
        <taxon>Scenedesmaceae</taxon>
        <taxon>Tetradesmus</taxon>
    </lineage>
</organism>
<evidence type="ECO:0000259" key="3">
    <source>
        <dbReference type="PROSITE" id="PS51462"/>
    </source>
</evidence>
<dbReference type="PRINTS" id="PR00502">
    <property type="entry name" value="NUDIXFAMILY"/>
</dbReference>
<comment type="similarity">
    <text evidence="2">Belongs to the Nudix hydrolase family.</text>
</comment>
<keyword evidence="5" id="KW-1185">Reference proteome</keyword>
<evidence type="ECO:0000313" key="4">
    <source>
        <dbReference type="EMBL" id="WIA08224.1"/>
    </source>
</evidence>
<evidence type="ECO:0000313" key="5">
    <source>
        <dbReference type="Proteomes" id="UP001244341"/>
    </source>
</evidence>
<dbReference type="Proteomes" id="UP001244341">
    <property type="component" value="Chromosome 1b"/>
</dbReference>
<dbReference type="Pfam" id="PF00293">
    <property type="entry name" value="NUDIX"/>
    <property type="match status" value="1"/>
</dbReference>
<dbReference type="PANTHER" id="PTHR11839">
    <property type="entry name" value="UDP/ADP-SUGAR PYROPHOSPHATASE"/>
    <property type="match status" value="1"/>
</dbReference>
<dbReference type="InterPro" id="IPR000086">
    <property type="entry name" value="NUDIX_hydrolase_dom"/>
</dbReference>
<accession>A0ABY8TH48</accession>
<proteinExistence type="inferred from homology"/>
<evidence type="ECO:0000256" key="1">
    <source>
        <dbReference type="ARBA" id="ARBA00022801"/>
    </source>
</evidence>
<dbReference type="SUPFAM" id="SSF55811">
    <property type="entry name" value="Nudix"/>
    <property type="match status" value="1"/>
</dbReference>
<reference evidence="4 5" key="1">
    <citation type="submission" date="2023-05" db="EMBL/GenBank/DDBJ databases">
        <title>A 100% complete, gapless, phased diploid assembly of the Scenedesmus obliquus UTEX 3031 genome.</title>
        <authorList>
            <person name="Biondi T.C."/>
            <person name="Hanschen E.R."/>
            <person name="Kwon T."/>
            <person name="Eng W."/>
            <person name="Kruse C.P.S."/>
            <person name="Koehler S.I."/>
            <person name="Kunde Y."/>
            <person name="Gleasner C.D."/>
            <person name="You Mak K.T."/>
            <person name="Polle J."/>
            <person name="Hovde B.T."/>
            <person name="Starkenburg S.R."/>
        </authorList>
    </citation>
    <scope>NUCLEOTIDE SEQUENCE [LARGE SCALE GENOMIC DNA]</scope>
    <source>
        <strain evidence="4 5">DOE0152z</strain>
    </source>
</reference>
<dbReference type="Gene3D" id="3.90.79.10">
    <property type="entry name" value="Nucleoside Triphosphate Pyrophosphohydrolase"/>
    <property type="match status" value="1"/>
</dbReference>
<protein>
    <recommendedName>
        <fullName evidence="3">Nudix hydrolase domain-containing protein</fullName>
    </recommendedName>
</protein>
<evidence type="ECO:0000256" key="2">
    <source>
        <dbReference type="RuleBase" id="RU003476"/>
    </source>
</evidence>
<gene>
    <name evidence="4" type="ORF">OEZ85_007672</name>
</gene>
<keyword evidence="1 2" id="KW-0378">Hydrolase</keyword>
<dbReference type="InterPro" id="IPR020476">
    <property type="entry name" value="Nudix_hydrolase"/>
</dbReference>
<dbReference type="InterPro" id="IPR020084">
    <property type="entry name" value="NUDIX_hydrolase_CS"/>
</dbReference>
<dbReference type="InterPro" id="IPR015797">
    <property type="entry name" value="NUDIX_hydrolase-like_dom_sf"/>
</dbReference>
<feature type="domain" description="Nudix hydrolase" evidence="3">
    <location>
        <begin position="52"/>
        <end position="196"/>
    </location>
</feature>
<name>A0ABY8TH48_TETOB</name>
<dbReference type="PROSITE" id="PS00893">
    <property type="entry name" value="NUDIX_BOX"/>
    <property type="match status" value="1"/>
</dbReference>